<feature type="region of interest" description="Disordered" evidence="1">
    <location>
        <begin position="721"/>
        <end position="747"/>
    </location>
</feature>
<gene>
    <name evidence="2" type="ORF">OCBIM_22037267mg</name>
</gene>
<reference evidence="2" key="1">
    <citation type="submission" date="2015-07" db="EMBL/GenBank/DDBJ databases">
        <title>MeaNS - Measles Nucleotide Surveillance Program.</title>
        <authorList>
            <person name="Tran T."/>
            <person name="Druce J."/>
        </authorList>
    </citation>
    <scope>NUCLEOTIDE SEQUENCE</scope>
    <source>
        <strain evidence="2">UCB-OBI-ISO-001</strain>
        <tissue evidence="2">Gonad</tissue>
    </source>
</reference>
<dbReference type="KEGG" id="obi:106878220"/>
<evidence type="ECO:0000256" key="1">
    <source>
        <dbReference type="SAM" id="MobiDB-lite"/>
    </source>
</evidence>
<feature type="region of interest" description="Disordered" evidence="1">
    <location>
        <begin position="62"/>
        <end position="86"/>
    </location>
</feature>
<protein>
    <submittedName>
        <fullName evidence="2">Uncharacterized protein</fullName>
    </submittedName>
</protein>
<feature type="compositionally biased region" description="Basic and acidic residues" evidence="1">
    <location>
        <begin position="689"/>
        <end position="698"/>
    </location>
</feature>
<feature type="compositionally biased region" description="Polar residues" evidence="1">
    <location>
        <begin position="71"/>
        <end position="80"/>
    </location>
</feature>
<name>A0A0L8G9W7_OCTBM</name>
<organism evidence="2">
    <name type="scientific">Octopus bimaculoides</name>
    <name type="common">California two-spotted octopus</name>
    <dbReference type="NCBI Taxonomy" id="37653"/>
    <lineage>
        <taxon>Eukaryota</taxon>
        <taxon>Metazoa</taxon>
        <taxon>Spiralia</taxon>
        <taxon>Lophotrochozoa</taxon>
        <taxon>Mollusca</taxon>
        <taxon>Cephalopoda</taxon>
        <taxon>Coleoidea</taxon>
        <taxon>Octopodiformes</taxon>
        <taxon>Octopoda</taxon>
        <taxon>Incirrata</taxon>
        <taxon>Octopodidae</taxon>
        <taxon>Octopus</taxon>
    </lineage>
</organism>
<sequence length="747" mass="86345">MLALKSSNAKKFWESFEIYCETTSEELLSDQSGWCEFEKSNVIFEEFLIEVMISRLVDKTFHRSSKDPEQPQKQLSWSEATDNKVDEEVSEEERKYFKIIEESQAGVYEDLAEDEKTSRILQSYLHHQLPRTPLQIRMPQISGGQYKQYKPKPAYEIPRRQSHSLQRHSTVPMTSYEQFTEEIPSVTGGWSYLILPRAHKGSTEQEDALSNPIIGLSAPPNPVHYMTMDELWGNLNAAENMPLTVVPSTYSELQAYPANQKILKRSRIPIRKRPKPSRLPVRIKNFPLHLQTSSSLIPMGTPSRIPLRTERLLKRRAVPPRMPARLEHFRKIGATPSRIPLRTEYLPKRHTMPSRIPIRHTVPSRIPIRTKRVLHRGVLRATKPAGRENLFGAMPSRIPVRIPRRRRMKSVSFEELPSRTCTKPLRMGMERRLHTLQDPQQLRRRGTFYDIKRAEALEAAKRRRDAISAMYRAEATKKETLLSPTKRLDPTAAQRIALERIKGVMAAQKKASKRMRELEIQKELVKEAWRNALPTPEEARREALGRIRSAGINKVLKSVYDVDPMITYDIQLKPSCAWNDSWDEPWDDLWEEPWEDTKSPPRSETRENTVREYIDERARKGATAAREVKALREMGNIRSAARQQLRDLLEGSPRTHTEISIPDFRSNEARRRYSRIPVRIKRGEKRHRPVESLRDPRYPSRGTLTSQISLDASYLGCPVHGMGSPKTSTRGTGSRRTSTYGMGSPRI</sequence>
<dbReference type="EMBL" id="KQ422986">
    <property type="protein sequence ID" value="KOF73826.1"/>
    <property type="molecule type" value="Genomic_DNA"/>
</dbReference>
<feature type="compositionally biased region" description="Low complexity" evidence="1">
    <location>
        <begin position="723"/>
        <end position="747"/>
    </location>
</feature>
<accession>A0A0L8G9W7</accession>
<proteinExistence type="predicted"/>
<evidence type="ECO:0000313" key="2">
    <source>
        <dbReference type="EMBL" id="KOF73826.1"/>
    </source>
</evidence>
<feature type="region of interest" description="Disordered" evidence="1">
    <location>
        <begin position="684"/>
        <end position="703"/>
    </location>
</feature>
<dbReference type="AlphaFoldDB" id="A0A0L8G9W7"/>